<evidence type="ECO:0008006" key="3">
    <source>
        <dbReference type="Google" id="ProtNLM"/>
    </source>
</evidence>
<protein>
    <recommendedName>
        <fullName evidence="3">O-acetyl-ADP-ribose deacetylase MACROD1</fullName>
    </recommendedName>
</protein>
<dbReference type="InterPro" id="IPR043472">
    <property type="entry name" value="Macro_dom-like"/>
</dbReference>
<dbReference type="GO" id="GO:0042278">
    <property type="term" value="P:purine nucleoside metabolic process"/>
    <property type="evidence" value="ECO:0007669"/>
    <property type="project" value="TreeGrafter"/>
</dbReference>
<reference evidence="1" key="1">
    <citation type="journal article" date="2023" name="DNA Res.">
        <title>Chromosome-level genome assembly of Phrynocephalus forsythii using third-generation DNA sequencing and Hi-C analysis.</title>
        <authorList>
            <person name="Qi Y."/>
            <person name="Zhao W."/>
            <person name="Zhao Y."/>
            <person name="Niu C."/>
            <person name="Cao S."/>
            <person name="Zhang Y."/>
        </authorList>
    </citation>
    <scope>NUCLEOTIDE SEQUENCE</scope>
    <source>
        <tissue evidence="1">Muscle</tissue>
    </source>
</reference>
<dbReference type="GO" id="GO:0140291">
    <property type="term" value="P:peptidyl-glutamate ADP-deribosylation"/>
    <property type="evidence" value="ECO:0007669"/>
    <property type="project" value="TreeGrafter"/>
</dbReference>
<dbReference type="GO" id="GO:0140293">
    <property type="term" value="F:ADP-ribosylglutamate hydrolase activity"/>
    <property type="evidence" value="ECO:0007669"/>
    <property type="project" value="TreeGrafter"/>
</dbReference>
<name>A0A9Q0XAI6_9SAUR</name>
<dbReference type="Gene3D" id="3.40.220.10">
    <property type="entry name" value="Leucine Aminopeptidase, subunit E, domain 1"/>
    <property type="match status" value="1"/>
</dbReference>
<dbReference type="PANTHER" id="PTHR11106:SF93">
    <property type="entry name" value="ADP-RIBOSE GLYCOHYDROLASE MACROD1"/>
    <property type="match status" value="1"/>
</dbReference>
<dbReference type="OrthoDB" id="6133115at2759"/>
<comment type="caution">
    <text evidence="1">The sequence shown here is derived from an EMBL/GenBank/DDBJ whole genome shotgun (WGS) entry which is preliminary data.</text>
</comment>
<dbReference type="GO" id="GO:0006974">
    <property type="term" value="P:DNA damage response"/>
    <property type="evidence" value="ECO:0007669"/>
    <property type="project" value="TreeGrafter"/>
</dbReference>
<dbReference type="GO" id="GO:0005654">
    <property type="term" value="C:nucleoplasm"/>
    <property type="evidence" value="ECO:0007669"/>
    <property type="project" value="TreeGrafter"/>
</dbReference>
<dbReference type="Proteomes" id="UP001142489">
    <property type="component" value="Unassembled WGS sequence"/>
</dbReference>
<gene>
    <name evidence="1" type="ORF">JRQ81_009323</name>
</gene>
<organism evidence="1 2">
    <name type="scientific">Phrynocephalus forsythii</name>
    <dbReference type="NCBI Taxonomy" id="171643"/>
    <lineage>
        <taxon>Eukaryota</taxon>
        <taxon>Metazoa</taxon>
        <taxon>Chordata</taxon>
        <taxon>Craniata</taxon>
        <taxon>Vertebrata</taxon>
        <taxon>Euteleostomi</taxon>
        <taxon>Lepidosauria</taxon>
        <taxon>Squamata</taxon>
        <taxon>Bifurcata</taxon>
        <taxon>Unidentata</taxon>
        <taxon>Episquamata</taxon>
        <taxon>Toxicofera</taxon>
        <taxon>Iguania</taxon>
        <taxon>Acrodonta</taxon>
        <taxon>Agamidae</taxon>
        <taxon>Agaminae</taxon>
        <taxon>Phrynocephalus</taxon>
    </lineage>
</organism>
<dbReference type="SUPFAM" id="SSF52949">
    <property type="entry name" value="Macro domain-like"/>
    <property type="match status" value="1"/>
</dbReference>
<keyword evidence="2" id="KW-1185">Reference proteome</keyword>
<accession>A0A9Q0XAI6</accession>
<evidence type="ECO:0000313" key="1">
    <source>
        <dbReference type="EMBL" id="KAJ7307315.1"/>
    </source>
</evidence>
<proteinExistence type="predicted"/>
<dbReference type="AlphaFoldDB" id="A0A9Q0XAI6"/>
<dbReference type="EMBL" id="JAPFRF010000019">
    <property type="protein sequence ID" value="KAJ7307315.1"/>
    <property type="molecule type" value="Genomic_DNA"/>
</dbReference>
<sequence length="240" mass="26839">MPGLLLSLQNRSLPGALGTCWRLWGSCSILTVPGGGRRRVCAGGRLPAWRGTTQLGLARGIRSWAALTPLAMAAKVDLTTSTDWKEAKSFLKGLNNKQRREQYFTRDFIKLKQIPTWKEMAKSAWVKQPEETVYPKDNHLNEKISLFRGDITKLEVDAIVNADESLTQSRLCVLTRCGRHHTQSPSSTWSYAKRGPPSLSKSEQDVACMSQICLCLLQQFRNSEMMMEGMILDVNGQPLA</sequence>
<evidence type="ECO:0000313" key="2">
    <source>
        <dbReference type="Proteomes" id="UP001142489"/>
    </source>
</evidence>
<dbReference type="PANTHER" id="PTHR11106">
    <property type="entry name" value="GANGLIOSIDE INDUCED DIFFERENTIATION ASSOCIATED PROTEIN 2-RELATED"/>
    <property type="match status" value="1"/>
</dbReference>